<feature type="transmembrane region" description="Helical" evidence="8">
    <location>
        <begin position="300"/>
        <end position="319"/>
    </location>
</feature>
<proteinExistence type="inferred from homology"/>
<feature type="transmembrane region" description="Helical" evidence="8">
    <location>
        <begin position="242"/>
        <end position="264"/>
    </location>
</feature>
<dbReference type="InterPro" id="IPR004776">
    <property type="entry name" value="Mem_transp_PIN-like"/>
</dbReference>
<dbReference type="InterPro" id="IPR038770">
    <property type="entry name" value="Na+/solute_symporter_sf"/>
</dbReference>
<evidence type="ECO:0000256" key="5">
    <source>
        <dbReference type="ARBA" id="ARBA00022692"/>
    </source>
</evidence>
<evidence type="ECO:0000256" key="7">
    <source>
        <dbReference type="ARBA" id="ARBA00023136"/>
    </source>
</evidence>
<evidence type="ECO:0008006" key="11">
    <source>
        <dbReference type="Google" id="ProtNLM"/>
    </source>
</evidence>
<dbReference type="Pfam" id="PF03547">
    <property type="entry name" value="Mem_trans"/>
    <property type="match status" value="1"/>
</dbReference>
<dbReference type="Gene3D" id="1.20.1530.20">
    <property type="match status" value="1"/>
</dbReference>
<evidence type="ECO:0000256" key="4">
    <source>
        <dbReference type="ARBA" id="ARBA00022475"/>
    </source>
</evidence>
<evidence type="ECO:0000256" key="6">
    <source>
        <dbReference type="ARBA" id="ARBA00022989"/>
    </source>
</evidence>
<keyword evidence="3" id="KW-0813">Transport</keyword>
<organism evidence="9 10">
    <name type="scientific">Parafannyhessea umbonata</name>
    <dbReference type="NCBI Taxonomy" id="604330"/>
    <lineage>
        <taxon>Bacteria</taxon>
        <taxon>Bacillati</taxon>
        <taxon>Actinomycetota</taxon>
        <taxon>Coriobacteriia</taxon>
        <taxon>Coriobacteriales</taxon>
        <taxon>Atopobiaceae</taxon>
        <taxon>Parafannyhessea</taxon>
    </lineage>
</organism>
<evidence type="ECO:0000256" key="8">
    <source>
        <dbReference type="SAM" id="Phobius"/>
    </source>
</evidence>
<protein>
    <recommendedName>
        <fullName evidence="11">AEC family transporter</fullName>
    </recommendedName>
</protein>
<keyword evidence="5 8" id="KW-0812">Transmembrane</keyword>
<feature type="transmembrane region" description="Helical" evidence="8">
    <location>
        <begin position="270"/>
        <end position="288"/>
    </location>
</feature>
<dbReference type="PANTHER" id="PTHR36838:SF4">
    <property type="entry name" value="AUXIN EFFLUX CARRIER FAMILY PROTEIN"/>
    <property type="match status" value="1"/>
</dbReference>
<keyword evidence="6 8" id="KW-1133">Transmembrane helix</keyword>
<dbReference type="PANTHER" id="PTHR36838">
    <property type="entry name" value="AUXIN EFFLUX CARRIER FAMILY PROTEIN"/>
    <property type="match status" value="1"/>
</dbReference>
<feature type="transmembrane region" description="Helical" evidence="8">
    <location>
        <begin position="6"/>
        <end position="24"/>
    </location>
</feature>
<dbReference type="EMBL" id="FNWT01000002">
    <property type="protein sequence ID" value="SEH43343.1"/>
    <property type="molecule type" value="Genomic_DNA"/>
</dbReference>
<name>A0A1H6I4F1_9ACTN</name>
<keyword evidence="10" id="KW-1185">Reference proteome</keyword>
<keyword evidence="4" id="KW-1003">Cell membrane</keyword>
<accession>A0A1H6I4F1</accession>
<keyword evidence="7 8" id="KW-0472">Membrane</keyword>
<feature type="transmembrane region" description="Helical" evidence="8">
    <location>
        <begin position="68"/>
        <end position="91"/>
    </location>
</feature>
<dbReference type="Proteomes" id="UP000199135">
    <property type="component" value="Unassembled WGS sequence"/>
</dbReference>
<evidence type="ECO:0000313" key="10">
    <source>
        <dbReference type="Proteomes" id="UP000199135"/>
    </source>
</evidence>
<feature type="transmembrane region" description="Helical" evidence="8">
    <location>
        <begin position="183"/>
        <end position="200"/>
    </location>
</feature>
<feature type="transmembrane region" description="Helical" evidence="8">
    <location>
        <begin position="212"/>
        <end position="230"/>
    </location>
</feature>
<reference evidence="9 10" key="1">
    <citation type="submission" date="2016-10" db="EMBL/GenBank/DDBJ databases">
        <authorList>
            <person name="Varghese N."/>
            <person name="Submissions S."/>
        </authorList>
    </citation>
    <scope>NUCLEOTIDE SEQUENCE [LARGE SCALE GENOMIC DNA]</scope>
    <source>
        <strain evidence="9 10">WCP15</strain>
    </source>
</reference>
<evidence type="ECO:0000256" key="2">
    <source>
        <dbReference type="ARBA" id="ARBA00010145"/>
    </source>
</evidence>
<feature type="transmembrane region" description="Helical" evidence="8">
    <location>
        <begin position="36"/>
        <end position="56"/>
    </location>
</feature>
<gene>
    <name evidence="9" type="ORF">SAMN05216447_102145</name>
</gene>
<evidence type="ECO:0000313" key="9">
    <source>
        <dbReference type="EMBL" id="SEH43343.1"/>
    </source>
</evidence>
<comment type="subcellular location">
    <subcellularLocation>
        <location evidence="1">Cell membrane</location>
        <topology evidence="1">Multi-pass membrane protein</topology>
    </subcellularLocation>
</comment>
<dbReference type="RefSeq" id="WP_078687027.1">
    <property type="nucleotide sequence ID" value="NZ_FNWT01000002.1"/>
</dbReference>
<comment type="similarity">
    <text evidence="2">Belongs to the auxin efflux carrier (TC 2.A.69) family.</text>
</comment>
<sequence length="327" mass="34566">MESFLFSVNATLPIFLTMLCGLLFRRLGLMDQRFTAYLNAFVFKVALPALLFRDLATQDFADAWDGRYVLFCLVATTLSIAAIVLLSLALVPERPRRGEFIQVSYRSSAAILGLAFIQNIYGSASTSMGALMILGSVPLYNVAAVAVLTLTAEGTDEGGTEGTGADQTADLVRKSLVGIAKNPIIIGVVAGLAWSVLRLPMPDIAASTLKNVAVLATPLGLMAMGASFSIEDARGDLRLAGVATAIKLVVLVAIFLPLAILMGFRDQQLVALLVMLGSASTVSCYIMAKNMGHDGTLTSTAVMMTTFGCAVTLTLWLWLVSSLGLVG</sequence>
<comment type="caution">
    <text evidence="9">The sequence shown here is derived from an EMBL/GenBank/DDBJ whole genome shotgun (WGS) entry which is preliminary data.</text>
</comment>
<evidence type="ECO:0000256" key="3">
    <source>
        <dbReference type="ARBA" id="ARBA00022448"/>
    </source>
</evidence>
<evidence type="ECO:0000256" key="1">
    <source>
        <dbReference type="ARBA" id="ARBA00004651"/>
    </source>
</evidence>